<comment type="function">
    <text evidence="12">Putative RNA polymerase II subunit B1 C-terminal domain (CTD) phosphatase involved in RNA polymerase II transcription regulation.</text>
</comment>
<keyword evidence="15" id="KW-1185">Reference proteome</keyword>
<gene>
    <name evidence="14" type="ORF">NQ318_008183</name>
</gene>
<evidence type="ECO:0000256" key="3">
    <source>
        <dbReference type="ARBA" id="ARBA00022723"/>
    </source>
</evidence>
<dbReference type="GO" id="GO:0008270">
    <property type="term" value="F:zinc ion binding"/>
    <property type="evidence" value="ECO:0007669"/>
    <property type="project" value="UniProtKB-KW"/>
</dbReference>
<dbReference type="GO" id="GO:0043175">
    <property type="term" value="F:RNA polymerase core enzyme binding"/>
    <property type="evidence" value="ECO:0007669"/>
    <property type="project" value="UniProtKB-UniRule"/>
</dbReference>
<evidence type="ECO:0000256" key="1">
    <source>
        <dbReference type="ARBA" id="ARBA00004123"/>
    </source>
</evidence>
<evidence type="ECO:0000256" key="10">
    <source>
        <dbReference type="ARBA" id="ARBA00048336"/>
    </source>
</evidence>
<dbReference type="EC" id="3.1.3.16" evidence="12"/>
<dbReference type="PANTHER" id="PTHR14732">
    <property type="entry name" value="RNA POLYMERASE II SUBUNIT B1 CTD PHOSPHATASE RPAP2-RELATED"/>
    <property type="match status" value="1"/>
</dbReference>
<dbReference type="Gene3D" id="1.25.40.820">
    <property type="match status" value="1"/>
</dbReference>
<keyword evidence="8 12" id="KW-0539">Nucleus</keyword>
<keyword evidence="3 12" id="KW-0479">Metal-binding</keyword>
<sequence length="534" mass="61877">MQDSIEDYIRISKNATKETNTISKETQVTALRKKECDLRAMKIVEFSIEGKLRPEVFMRCLPFINQSYYQDIVEERAITKLCGYSLCGKKIPEMPKKQYFISMKSNKVYDITDRKNYCSNFCYKASLHIKQQIDNGPLWLLKARRGTEIPLLGIHRKWKMNGLPGEFIDQGIVKPAVEPTFASVSLFTEASLQDVMKSEKGGAKSKKGTKVLNKSKMKKRKWKTQNPEKKVLLRKLIKKNRNPLQKPVRLTKLLKKWKPRVKLKLALYAFVIQIQRKQKKKQTTKEVDAELLIRKVLKEWLTLESYIFIHGESKKDQQIKYMQICKRLQLQEMADEKFDSALIGDAKLKPLPDYKQLKEGNKDLTLKVKCFYSGILHEKEDSNFPTKANKSGEADDEEGPPAVLPLVDVGAQNALRRKVFLTSINKWMQQLLQTLRVTNFSSVLSDLQNFVRTFSLKADNIVFKPIVWNYMAVVLLHILSVRDKNIRDILEEKQSQAYIDLQLSPLPNKNKLVSDVMTVIQNIDMFLETYISSK</sequence>
<evidence type="ECO:0000313" key="14">
    <source>
        <dbReference type="EMBL" id="KAJ8951280.1"/>
    </source>
</evidence>
<keyword evidence="5 12" id="KW-0378">Hydrolase</keyword>
<dbReference type="GO" id="GO:0005737">
    <property type="term" value="C:cytoplasm"/>
    <property type="evidence" value="ECO:0007669"/>
    <property type="project" value="TreeGrafter"/>
</dbReference>
<evidence type="ECO:0000256" key="12">
    <source>
        <dbReference type="RuleBase" id="RU367080"/>
    </source>
</evidence>
<comment type="subcellular location">
    <subcellularLocation>
        <location evidence="1 12">Nucleus</location>
    </subcellularLocation>
</comment>
<dbReference type="PANTHER" id="PTHR14732:SF0">
    <property type="entry name" value="RNA POLYMERASE II SUBUNIT B1 CTD PHOSPHATASE RPAP2-RELATED"/>
    <property type="match status" value="1"/>
</dbReference>
<dbReference type="InterPro" id="IPR039693">
    <property type="entry name" value="Rtr1/RPAP2"/>
</dbReference>
<comment type="caution">
    <text evidence="14">The sequence shown here is derived from an EMBL/GenBank/DDBJ whole genome shotgun (WGS) entry which is preliminary data.</text>
</comment>
<dbReference type="Proteomes" id="UP001162162">
    <property type="component" value="Unassembled WGS sequence"/>
</dbReference>
<dbReference type="Pfam" id="PF04181">
    <property type="entry name" value="RPAP2_Rtr1"/>
    <property type="match status" value="1"/>
</dbReference>
<protein>
    <recommendedName>
        <fullName evidence="12">RNA polymerase II subunit B1 CTD phosphatase RPAP2 homolog</fullName>
        <ecNumber evidence="12">3.1.3.16</ecNumber>
    </recommendedName>
</protein>
<comment type="catalytic activity">
    <reaction evidence="9 12">
        <text>O-phospho-L-seryl-[protein] + H2O = L-seryl-[protein] + phosphate</text>
        <dbReference type="Rhea" id="RHEA:20629"/>
        <dbReference type="Rhea" id="RHEA-COMP:9863"/>
        <dbReference type="Rhea" id="RHEA-COMP:11604"/>
        <dbReference type="ChEBI" id="CHEBI:15377"/>
        <dbReference type="ChEBI" id="CHEBI:29999"/>
        <dbReference type="ChEBI" id="CHEBI:43474"/>
        <dbReference type="ChEBI" id="CHEBI:83421"/>
        <dbReference type="EC" id="3.1.3.16"/>
    </reaction>
</comment>
<evidence type="ECO:0000313" key="15">
    <source>
        <dbReference type="Proteomes" id="UP001162162"/>
    </source>
</evidence>
<keyword evidence="4 12" id="KW-0863">Zinc-finger</keyword>
<dbReference type="AlphaFoldDB" id="A0AAV8YHL9"/>
<feature type="domain" description="RTR1-type" evidence="13">
    <location>
        <begin position="59"/>
        <end position="142"/>
    </location>
</feature>
<evidence type="ECO:0000256" key="7">
    <source>
        <dbReference type="ARBA" id="ARBA00022912"/>
    </source>
</evidence>
<comment type="catalytic activity">
    <reaction evidence="10 12">
        <text>O-phospho-L-threonyl-[protein] + H2O = L-threonyl-[protein] + phosphate</text>
        <dbReference type="Rhea" id="RHEA:47004"/>
        <dbReference type="Rhea" id="RHEA-COMP:11060"/>
        <dbReference type="Rhea" id="RHEA-COMP:11605"/>
        <dbReference type="ChEBI" id="CHEBI:15377"/>
        <dbReference type="ChEBI" id="CHEBI:30013"/>
        <dbReference type="ChEBI" id="CHEBI:43474"/>
        <dbReference type="ChEBI" id="CHEBI:61977"/>
        <dbReference type="EC" id="3.1.3.16"/>
    </reaction>
</comment>
<reference evidence="14" key="1">
    <citation type="journal article" date="2023" name="Insect Mol. Biol.">
        <title>Genome sequencing provides insights into the evolution of gene families encoding plant cell wall-degrading enzymes in longhorned beetles.</title>
        <authorList>
            <person name="Shin N.R."/>
            <person name="Okamura Y."/>
            <person name="Kirsch R."/>
            <person name="Pauchet Y."/>
        </authorList>
    </citation>
    <scope>NUCLEOTIDE SEQUENCE</scope>
    <source>
        <strain evidence="14">AMC_N1</strain>
    </source>
</reference>
<evidence type="ECO:0000256" key="6">
    <source>
        <dbReference type="ARBA" id="ARBA00022833"/>
    </source>
</evidence>
<dbReference type="EMBL" id="JAPWTK010000087">
    <property type="protein sequence ID" value="KAJ8951280.1"/>
    <property type="molecule type" value="Genomic_DNA"/>
</dbReference>
<evidence type="ECO:0000256" key="4">
    <source>
        <dbReference type="ARBA" id="ARBA00022771"/>
    </source>
</evidence>
<keyword evidence="6 12" id="KW-0862">Zinc</keyword>
<evidence type="ECO:0000259" key="13">
    <source>
        <dbReference type="PROSITE" id="PS51479"/>
    </source>
</evidence>
<organism evidence="14 15">
    <name type="scientific">Aromia moschata</name>
    <dbReference type="NCBI Taxonomy" id="1265417"/>
    <lineage>
        <taxon>Eukaryota</taxon>
        <taxon>Metazoa</taxon>
        <taxon>Ecdysozoa</taxon>
        <taxon>Arthropoda</taxon>
        <taxon>Hexapoda</taxon>
        <taxon>Insecta</taxon>
        <taxon>Pterygota</taxon>
        <taxon>Neoptera</taxon>
        <taxon>Endopterygota</taxon>
        <taxon>Coleoptera</taxon>
        <taxon>Polyphaga</taxon>
        <taxon>Cucujiformia</taxon>
        <taxon>Chrysomeloidea</taxon>
        <taxon>Cerambycidae</taxon>
        <taxon>Cerambycinae</taxon>
        <taxon>Callichromatini</taxon>
        <taxon>Aromia</taxon>
    </lineage>
</organism>
<proteinExistence type="inferred from homology"/>
<evidence type="ECO:0000256" key="9">
    <source>
        <dbReference type="ARBA" id="ARBA00047761"/>
    </source>
</evidence>
<comment type="similarity">
    <text evidence="2 11 12">Belongs to the RPAP2 family.</text>
</comment>
<dbReference type="PROSITE" id="PS51479">
    <property type="entry name" value="ZF_RTR1"/>
    <property type="match status" value="1"/>
</dbReference>
<accession>A0AAV8YHL9</accession>
<evidence type="ECO:0000256" key="5">
    <source>
        <dbReference type="ARBA" id="ARBA00022801"/>
    </source>
</evidence>
<name>A0AAV8YHL9_9CUCU</name>
<evidence type="ECO:0000256" key="11">
    <source>
        <dbReference type="PROSITE-ProRule" id="PRU00812"/>
    </source>
</evidence>
<dbReference type="InterPro" id="IPR038534">
    <property type="entry name" value="Rtr1/RPAP2_sf"/>
</dbReference>
<dbReference type="GO" id="GO:0005634">
    <property type="term" value="C:nucleus"/>
    <property type="evidence" value="ECO:0007669"/>
    <property type="project" value="UniProtKB-SubCell"/>
</dbReference>
<dbReference type="InterPro" id="IPR007308">
    <property type="entry name" value="Rtr1/RPAP2_dom"/>
</dbReference>
<keyword evidence="7 12" id="KW-0904">Protein phosphatase</keyword>
<dbReference type="GO" id="GO:0008420">
    <property type="term" value="F:RNA polymerase II CTD heptapeptide repeat phosphatase activity"/>
    <property type="evidence" value="ECO:0007669"/>
    <property type="project" value="UniProtKB-UniRule"/>
</dbReference>
<evidence type="ECO:0000256" key="8">
    <source>
        <dbReference type="ARBA" id="ARBA00023242"/>
    </source>
</evidence>
<evidence type="ECO:0000256" key="2">
    <source>
        <dbReference type="ARBA" id="ARBA00005676"/>
    </source>
</evidence>